<evidence type="ECO:0008006" key="3">
    <source>
        <dbReference type="Google" id="ProtNLM"/>
    </source>
</evidence>
<feature type="compositionally biased region" description="Polar residues" evidence="1">
    <location>
        <begin position="620"/>
        <end position="630"/>
    </location>
</feature>
<feature type="region of interest" description="Disordered" evidence="1">
    <location>
        <begin position="596"/>
        <end position="630"/>
    </location>
</feature>
<protein>
    <recommendedName>
        <fullName evidence="3">Helicase ATP-binding domain-containing protein</fullName>
    </recommendedName>
</protein>
<dbReference type="AlphaFoldDB" id="A0A6C0BZB1"/>
<evidence type="ECO:0000256" key="1">
    <source>
        <dbReference type="SAM" id="MobiDB-lite"/>
    </source>
</evidence>
<feature type="compositionally biased region" description="Basic and acidic residues" evidence="1">
    <location>
        <begin position="596"/>
        <end position="606"/>
    </location>
</feature>
<name>A0A6C0BZB1_9ZZZZ</name>
<dbReference type="InterPro" id="IPR027417">
    <property type="entry name" value="P-loop_NTPase"/>
</dbReference>
<organism evidence="2">
    <name type="scientific">viral metagenome</name>
    <dbReference type="NCBI Taxonomy" id="1070528"/>
    <lineage>
        <taxon>unclassified sequences</taxon>
        <taxon>metagenomes</taxon>
        <taxon>organismal metagenomes</taxon>
    </lineage>
</organism>
<evidence type="ECO:0000313" key="2">
    <source>
        <dbReference type="EMBL" id="QHS97161.1"/>
    </source>
</evidence>
<dbReference type="SUPFAM" id="SSF52540">
    <property type="entry name" value="P-loop containing nucleoside triphosphate hydrolases"/>
    <property type="match status" value="2"/>
</dbReference>
<dbReference type="EMBL" id="MN739291">
    <property type="protein sequence ID" value="QHS97161.1"/>
    <property type="molecule type" value="Genomic_DNA"/>
</dbReference>
<dbReference type="Gene3D" id="3.40.50.300">
    <property type="entry name" value="P-loop containing nucleotide triphosphate hydrolases"/>
    <property type="match status" value="1"/>
</dbReference>
<reference evidence="2" key="1">
    <citation type="journal article" date="2020" name="Nature">
        <title>Giant virus diversity and host interactions through global metagenomics.</title>
        <authorList>
            <person name="Schulz F."/>
            <person name="Roux S."/>
            <person name="Paez-Espino D."/>
            <person name="Jungbluth S."/>
            <person name="Walsh D.A."/>
            <person name="Denef V.J."/>
            <person name="McMahon K.D."/>
            <person name="Konstantinidis K.T."/>
            <person name="Eloe-Fadrosh E.A."/>
            <person name="Kyrpides N.C."/>
            <person name="Woyke T."/>
        </authorList>
    </citation>
    <scope>NUCLEOTIDE SEQUENCE</scope>
    <source>
        <strain evidence="2">GVMAG-M-3300020169-51</strain>
    </source>
</reference>
<sequence>MDLTQSRLTAEEWTALEILVPPSEMKILKLIKSGYENVNISYNDTLTLINFSKISGELDKYHNFFYEKYFEGKMNKLQKKYKFDVLKFDKKKKKTNLKKAEIIRIKNIEKKVENLKDDIYEFVLLSFMSSFLKHYKNKSDKFQYYYYTLTQVLRYNVSNLNKNLEKYIRHILEFYCSNLKKKDFIKNSSEFIEKNSNLSKYRDISLYEHQKKVITYCKQKGPKLILYKAPTGTGKTLTPVGLSKKHRIIFVCAAKHIGLQLAKALVSVEAKIAVAFGCEDPGGIRLHYYAAKDYVKNRRTGGIFRVDNSVGDDVEVIISDIESYLPAMNYMMAFNKAEDIVWYWDEPTITLDYENHEFHDILKRNWNENMIPNVVLSSATLPKQEEISSFCQSFMIKFKTTNLYDINSNDCAKTIPILNSKGEVVLPHYMFDSFEKVKKCVKHIKNYSTILRHFDLKEISKFIIYINKNLESLKKRYKVENYFEKIDEIDSISLKEYYLKLLLQTKDNYEEIYSYFKNKRKPLHDSTIKITTNDSYTLTNGPTIYLADDVEKIAKYCLQSAKIPRKMLESILEDIYENDNIAEQIASIENELNKEELQADSRKGSDRYGTGKSKKEKNISKNGNTGKETQNLQEKLEGLRARIRDIQLAEDYIPNSFAHLRLWNKENTKNAFTSSISDSIIRKIMLLDVDSLWKFLLMMGIGVFKKHGFTDVKKKKAYRDYAAIMSQLANEQHLYLIIASTDYIYGTNYQFCHGYISKDLENLTQEKTIQAFGRIGRSNARQEYSIRMRNDNLIYKLFTKQTDKMEVKNMNKLFC</sequence>
<accession>A0A6C0BZB1</accession>
<proteinExistence type="predicted"/>